<keyword evidence="2" id="KW-1185">Reference proteome</keyword>
<name>A0A6A4R5S9_LUPAL</name>
<gene>
    <name evidence="1" type="ORF">Lalb_Chr01g0013491</name>
</gene>
<evidence type="ECO:0000313" key="1">
    <source>
        <dbReference type="EMBL" id="KAE9621419.1"/>
    </source>
</evidence>
<reference evidence="2" key="1">
    <citation type="journal article" date="2020" name="Nat. Commun.">
        <title>Genome sequence of the cluster root forming white lupin.</title>
        <authorList>
            <person name="Hufnagel B."/>
            <person name="Marques A."/>
            <person name="Soriano A."/>
            <person name="Marques L."/>
            <person name="Divol F."/>
            <person name="Doumas P."/>
            <person name="Sallet E."/>
            <person name="Mancinotti D."/>
            <person name="Carrere S."/>
            <person name="Marande W."/>
            <person name="Arribat S."/>
            <person name="Keller J."/>
            <person name="Huneau C."/>
            <person name="Blein T."/>
            <person name="Aime D."/>
            <person name="Laguerre M."/>
            <person name="Taylor J."/>
            <person name="Schubert V."/>
            <person name="Nelson M."/>
            <person name="Geu-Flores F."/>
            <person name="Crespi M."/>
            <person name="Gallardo-Guerrero K."/>
            <person name="Delaux P.-M."/>
            <person name="Salse J."/>
            <person name="Berges H."/>
            <person name="Guyot R."/>
            <person name="Gouzy J."/>
            <person name="Peret B."/>
        </authorList>
    </citation>
    <scope>NUCLEOTIDE SEQUENCE [LARGE SCALE GENOMIC DNA]</scope>
    <source>
        <strain evidence="2">cv. Amiga</strain>
    </source>
</reference>
<organism evidence="1 2">
    <name type="scientific">Lupinus albus</name>
    <name type="common">White lupine</name>
    <name type="synonym">Lupinus termis</name>
    <dbReference type="NCBI Taxonomy" id="3870"/>
    <lineage>
        <taxon>Eukaryota</taxon>
        <taxon>Viridiplantae</taxon>
        <taxon>Streptophyta</taxon>
        <taxon>Embryophyta</taxon>
        <taxon>Tracheophyta</taxon>
        <taxon>Spermatophyta</taxon>
        <taxon>Magnoliopsida</taxon>
        <taxon>eudicotyledons</taxon>
        <taxon>Gunneridae</taxon>
        <taxon>Pentapetalae</taxon>
        <taxon>rosids</taxon>
        <taxon>fabids</taxon>
        <taxon>Fabales</taxon>
        <taxon>Fabaceae</taxon>
        <taxon>Papilionoideae</taxon>
        <taxon>50 kb inversion clade</taxon>
        <taxon>genistoids sensu lato</taxon>
        <taxon>core genistoids</taxon>
        <taxon>Genisteae</taxon>
        <taxon>Lupinus</taxon>
    </lineage>
</organism>
<dbReference type="AlphaFoldDB" id="A0A6A4R5S9"/>
<proteinExistence type="predicted"/>
<protein>
    <submittedName>
        <fullName evidence="1">Uncharacterized protein</fullName>
    </submittedName>
</protein>
<accession>A0A6A4R5S9</accession>
<dbReference type="Proteomes" id="UP000447434">
    <property type="component" value="Chromosome 1"/>
</dbReference>
<dbReference type="OrthoDB" id="10265785at2759"/>
<comment type="caution">
    <text evidence="1">The sequence shown here is derived from an EMBL/GenBank/DDBJ whole genome shotgun (WGS) entry which is preliminary data.</text>
</comment>
<evidence type="ECO:0000313" key="2">
    <source>
        <dbReference type="Proteomes" id="UP000447434"/>
    </source>
</evidence>
<sequence>MAGLAQEGSQFDARQYDSKTELWPSLAKPCTKLDTEISNLTDKRVQKIQDNILSHHSIAA</sequence>
<dbReference type="EMBL" id="WOCE01000001">
    <property type="protein sequence ID" value="KAE9621419.1"/>
    <property type="molecule type" value="Genomic_DNA"/>
</dbReference>